<dbReference type="PANTHER" id="PTHR13199">
    <property type="entry name" value="GH03947P"/>
    <property type="match status" value="1"/>
</dbReference>
<feature type="compositionally biased region" description="Polar residues" evidence="1">
    <location>
        <begin position="461"/>
        <end position="471"/>
    </location>
</feature>
<feature type="region of interest" description="Disordered" evidence="1">
    <location>
        <begin position="324"/>
        <end position="358"/>
    </location>
</feature>
<sequence>MAVNNGCPDPGCQKAYGQSNSSNNGGEDGPSLYRTRTASPENGRSSPTIFNPYYTGRPRTPANGAKSNTIDRQEIIRRIKSGGSRPTSPELEKSNAIDRQELIRKIKSTESRPTSPELDRPSSSGTNRKRRSPVRRIPTPGAVEGRPKSPEVQQDNQSIGMQIERPRSALHRGDFREREQTTSSFERFGNTTRDESASILSTSPVAPWHPQFPSALRHDYRQTQPALTQNGLPIPTRPTRDRAVSNASLAASFVYKPPTSPLVQSSRPDTPEPAKSPSPDRSRRHTFSPQSFKRFQSALEYPASARNHSKPVPPLRSERTFPYQAHQPRRSLHSTPFSSLPHTPSPDSRRPSLFAESPLHHAPMVGSYEESILRGRMSTIPSRPLNFMAQIGVLGKGNCKANLKCPPHVSVPFPAVFYSYGSGTKTPASDQPSPYVGLVDLENNLPHVEESREKRRDRPQGTFSNEGSRANSPRGMREDGSTSDAQARRRRRQKTKRRSGSPKSPPGGSYRIPQQGQLQIVIKNPNKTAVKLFLVPYDLSDMEPGQKTFIRQRSYSAGPIIDMPLSSRNNLGTDRPEASLCPTEDLHDRPMLRYLIHLHICCPSKGRYFLYKSVRVVFANRVPDGKEKLRNEIQLPEPRYSAYKSSRDSLAANASVSTGSWTKDPSRRRSAVLESNIAPDDVRWPPAPHSMAQSLPSHEYAPARNDVPTTPMPTLPRHFTTLPALESRPSSRHVSDINSMDLDDSTSPSVRSQTSSDGEQKLVVLPSSRNGLQDPFEFPRDRSRPSSRNESLLSKRLLDLAVQNQNQNYGNTFGSLRGGRHDMS</sequence>
<dbReference type="OrthoDB" id="8625101at2759"/>
<feature type="domain" description="Atos-like conserved" evidence="2">
    <location>
        <begin position="364"/>
        <end position="436"/>
    </location>
</feature>
<feature type="compositionally biased region" description="Polar residues" evidence="1">
    <location>
        <begin position="151"/>
        <end position="160"/>
    </location>
</feature>
<reference evidence="3" key="1">
    <citation type="journal article" date="2020" name="Stud. Mycol.">
        <title>101 Dothideomycetes genomes: a test case for predicting lifestyles and emergence of pathogens.</title>
        <authorList>
            <person name="Haridas S."/>
            <person name="Albert R."/>
            <person name="Binder M."/>
            <person name="Bloem J."/>
            <person name="Labutti K."/>
            <person name="Salamov A."/>
            <person name="Andreopoulos B."/>
            <person name="Baker S."/>
            <person name="Barry K."/>
            <person name="Bills G."/>
            <person name="Bluhm B."/>
            <person name="Cannon C."/>
            <person name="Castanera R."/>
            <person name="Culley D."/>
            <person name="Daum C."/>
            <person name="Ezra D."/>
            <person name="Gonzalez J."/>
            <person name="Henrissat B."/>
            <person name="Kuo A."/>
            <person name="Liang C."/>
            <person name="Lipzen A."/>
            <person name="Lutzoni F."/>
            <person name="Magnuson J."/>
            <person name="Mondo S."/>
            <person name="Nolan M."/>
            <person name="Ohm R."/>
            <person name="Pangilinan J."/>
            <person name="Park H.-J."/>
            <person name="Ramirez L."/>
            <person name="Alfaro M."/>
            <person name="Sun H."/>
            <person name="Tritt A."/>
            <person name="Yoshinaga Y."/>
            <person name="Zwiers L.-H."/>
            <person name="Turgeon B."/>
            <person name="Goodwin S."/>
            <person name="Spatafora J."/>
            <person name="Crous P."/>
            <person name="Grigoriev I."/>
        </authorList>
    </citation>
    <scope>NUCLEOTIDE SEQUENCE</scope>
    <source>
        <strain evidence="3">ATCC 36951</strain>
    </source>
</reference>
<dbReference type="EMBL" id="ML993619">
    <property type="protein sequence ID" value="KAF2161420.1"/>
    <property type="molecule type" value="Genomic_DNA"/>
</dbReference>
<organism evidence="3 4">
    <name type="scientific">Zasmidium cellare ATCC 36951</name>
    <dbReference type="NCBI Taxonomy" id="1080233"/>
    <lineage>
        <taxon>Eukaryota</taxon>
        <taxon>Fungi</taxon>
        <taxon>Dikarya</taxon>
        <taxon>Ascomycota</taxon>
        <taxon>Pezizomycotina</taxon>
        <taxon>Dothideomycetes</taxon>
        <taxon>Dothideomycetidae</taxon>
        <taxon>Mycosphaerellales</taxon>
        <taxon>Mycosphaerellaceae</taxon>
        <taxon>Zasmidium</taxon>
    </lineage>
</organism>
<dbReference type="RefSeq" id="XP_033662309.1">
    <property type="nucleotide sequence ID" value="XM_033814102.1"/>
</dbReference>
<feature type="compositionally biased region" description="Basic and acidic residues" evidence="1">
    <location>
        <begin position="90"/>
        <end position="110"/>
    </location>
</feature>
<feature type="region of interest" description="Disordered" evidence="1">
    <location>
        <begin position="642"/>
        <end position="791"/>
    </location>
</feature>
<feature type="compositionally biased region" description="Low complexity" evidence="1">
    <location>
        <begin position="745"/>
        <end position="756"/>
    </location>
</feature>
<dbReference type="Pfam" id="PF13915">
    <property type="entry name" value="DUF4210"/>
    <property type="match status" value="1"/>
</dbReference>
<dbReference type="GeneID" id="54567374"/>
<gene>
    <name evidence="3" type="ORF">M409DRAFT_59126</name>
</gene>
<feature type="compositionally biased region" description="Basic residues" evidence="1">
    <location>
        <begin position="488"/>
        <end position="500"/>
    </location>
</feature>
<evidence type="ECO:0000256" key="1">
    <source>
        <dbReference type="SAM" id="MobiDB-lite"/>
    </source>
</evidence>
<dbReference type="InterPro" id="IPR051506">
    <property type="entry name" value="ATOS_Transcription_Regulators"/>
</dbReference>
<dbReference type="Proteomes" id="UP000799537">
    <property type="component" value="Unassembled WGS sequence"/>
</dbReference>
<dbReference type="SMART" id="SM01177">
    <property type="entry name" value="DUF4210"/>
    <property type="match status" value="1"/>
</dbReference>
<feature type="compositionally biased region" description="Polar residues" evidence="1">
    <location>
        <begin position="16"/>
        <end position="25"/>
    </location>
</feature>
<dbReference type="InterPro" id="IPR025261">
    <property type="entry name" value="Atos-like_cons_dom"/>
</dbReference>
<evidence type="ECO:0000259" key="2">
    <source>
        <dbReference type="SMART" id="SM01177"/>
    </source>
</evidence>
<protein>
    <recommendedName>
        <fullName evidence="2">Atos-like conserved domain-containing protein</fullName>
    </recommendedName>
</protein>
<accession>A0A6A6C5F0</accession>
<evidence type="ECO:0000313" key="4">
    <source>
        <dbReference type="Proteomes" id="UP000799537"/>
    </source>
</evidence>
<keyword evidence="4" id="KW-1185">Reference proteome</keyword>
<evidence type="ECO:0000313" key="3">
    <source>
        <dbReference type="EMBL" id="KAF2161420.1"/>
    </source>
</evidence>
<feature type="compositionally biased region" description="Basic and acidic residues" evidence="1">
    <location>
        <begin position="164"/>
        <end position="180"/>
    </location>
</feature>
<dbReference type="InterPro" id="IPR033473">
    <property type="entry name" value="Atos-like_C"/>
</dbReference>
<feature type="region of interest" description="Disordered" evidence="1">
    <location>
        <begin position="255"/>
        <end position="289"/>
    </location>
</feature>
<feature type="region of interest" description="Disordered" evidence="1">
    <location>
        <begin position="448"/>
        <end position="514"/>
    </location>
</feature>
<dbReference type="Pfam" id="PF13889">
    <property type="entry name" value="Chromosome_seg"/>
    <property type="match status" value="1"/>
</dbReference>
<name>A0A6A6C5F0_ZASCE</name>
<proteinExistence type="predicted"/>
<feature type="compositionally biased region" description="Basic and acidic residues" evidence="1">
    <location>
        <begin position="448"/>
        <end position="459"/>
    </location>
</feature>
<feature type="compositionally biased region" description="Polar residues" evidence="1">
    <location>
        <begin position="333"/>
        <end position="346"/>
    </location>
</feature>
<dbReference type="AlphaFoldDB" id="A0A6A6C5F0"/>
<dbReference type="PANTHER" id="PTHR13199:SF11">
    <property type="entry name" value="PROTEIN ATOSSA"/>
    <property type="match status" value="1"/>
</dbReference>
<feature type="compositionally biased region" description="Polar residues" evidence="1">
    <location>
        <begin position="181"/>
        <end position="191"/>
    </location>
</feature>
<feature type="compositionally biased region" description="Polar residues" evidence="1">
    <location>
        <begin position="652"/>
        <end position="663"/>
    </location>
</feature>
<feature type="region of interest" description="Disordered" evidence="1">
    <location>
        <begin position="1"/>
        <end position="212"/>
    </location>
</feature>
<feature type="compositionally biased region" description="Polar residues" evidence="1">
    <location>
        <begin position="34"/>
        <end position="49"/>
    </location>
</feature>